<sequence length="67" mass="6506">MRIHTSKGETTASGPGVTPGDPQPQPPGTPPPAPTTTPPNPPPAGPPPITAHAPVGAEPDDGPKGAH</sequence>
<feature type="region of interest" description="Disordered" evidence="1">
    <location>
        <begin position="1"/>
        <end position="67"/>
    </location>
</feature>
<accession>A0ABY6B947</accession>
<organism evidence="2 3">
    <name type="scientific">Tahibacter amnicola</name>
    <dbReference type="NCBI Taxonomy" id="2976241"/>
    <lineage>
        <taxon>Bacteria</taxon>
        <taxon>Pseudomonadati</taxon>
        <taxon>Pseudomonadota</taxon>
        <taxon>Gammaproteobacteria</taxon>
        <taxon>Lysobacterales</taxon>
        <taxon>Rhodanobacteraceae</taxon>
        <taxon>Tahibacter</taxon>
    </lineage>
</organism>
<feature type="compositionally biased region" description="Pro residues" evidence="1">
    <location>
        <begin position="21"/>
        <end position="49"/>
    </location>
</feature>
<proteinExistence type="predicted"/>
<dbReference type="Proteomes" id="UP001064632">
    <property type="component" value="Chromosome"/>
</dbReference>
<name>A0ABY6B947_9GAMM</name>
<keyword evidence="3" id="KW-1185">Reference proteome</keyword>
<gene>
    <name evidence="2" type="ORF">N4264_17465</name>
</gene>
<dbReference type="RefSeq" id="WP_261693513.1">
    <property type="nucleotide sequence ID" value="NZ_CP104694.1"/>
</dbReference>
<evidence type="ECO:0000313" key="2">
    <source>
        <dbReference type="EMBL" id="UXI66529.1"/>
    </source>
</evidence>
<dbReference type="EMBL" id="CP104694">
    <property type="protein sequence ID" value="UXI66529.1"/>
    <property type="molecule type" value="Genomic_DNA"/>
</dbReference>
<reference evidence="2" key="1">
    <citation type="submission" date="2022-09" db="EMBL/GenBank/DDBJ databases">
        <title>Tahibacter sp. nov., isolated from a fresh water.</title>
        <authorList>
            <person name="Baek J.H."/>
            <person name="Lee J.K."/>
            <person name="Kim J.M."/>
            <person name="Jeon C.O."/>
        </authorList>
    </citation>
    <scope>NUCLEOTIDE SEQUENCE</scope>
    <source>
        <strain evidence="2">W38</strain>
    </source>
</reference>
<evidence type="ECO:0000256" key="1">
    <source>
        <dbReference type="SAM" id="MobiDB-lite"/>
    </source>
</evidence>
<evidence type="ECO:0000313" key="3">
    <source>
        <dbReference type="Proteomes" id="UP001064632"/>
    </source>
</evidence>
<protein>
    <submittedName>
        <fullName evidence="2">Uncharacterized protein</fullName>
    </submittedName>
</protein>